<evidence type="ECO:0000259" key="1">
    <source>
        <dbReference type="Pfam" id="PF12680"/>
    </source>
</evidence>
<evidence type="ECO:0000313" key="2">
    <source>
        <dbReference type="EMBL" id="GII30527.1"/>
    </source>
</evidence>
<dbReference type="InterPro" id="IPR011944">
    <property type="entry name" value="Steroid_delta5-4_isomerase"/>
</dbReference>
<proteinExistence type="predicted"/>
<dbReference type="AlphaFoldDB" id="A0A8J3TR22"/>
<name>A0A8J3TR22_9ACTN</name>
<dbReference type="InterPro" id="IPR032710">
    <property type="entry name" value="NTF2-like_dom_sf"/>
</dbReference>
<dbReference type="Pfam" id="PF12680">
    <property type="entry name" value="SnoaL_2"/>
    <property type="match status" value="1"/>
</dbReference>
<keyword evidence="3" id="KW-1185">Reference proteome</keyword>
<feature type="domain" description="SnoaL-like" evidence="1">
    <location>
        <begin position="26"/>
        <end position="75"/>
    </location>
</feature>
<protein>
    <recommendedName>
        <fullName evidence="1">SnoaL-like domain-containing protein</fullName>
    </recommendedName>
</protein>
<comment type="caution">
    <text evidence="2">The sequence shown here is derived from an EMBL/GenBank/DDBJ whole genome shotgun (WGS) entry which is preliminary data.</text>
</comment>
<gene>
    <name evidence="2" type="ORF">Pmi06nite_39690</name>
</gene>
<dbReference type="EMBL" id="BOOO01000019">
    <property type="protein sequence ID" value="GII30527.1"/>
    <property type="molecule type" value="Genomic_DNA"/>
</dbReference>
<dbReference type="Proteomes" id="UP000650628">
    <property type="component" value="Unassembled WGS sequence"/>
</dbReference>
<evidence type="ECO:0000313" key="3">
    <source>
        <dbReference type="Proteomes" id="UP000650628"/>
    </source>
</evidence>
<dbReference type="NCBIfam" id="TIGR02246">
    <property type="entry name" value="SgcJ/EcaC family oxidoreductase"/>
    <property type="match status" value="1"/>
</dbReference>
<dbReference type="Gene3D" id="3.10.450.50">
    <property type="match status" value="1"/>
</dbReference>
<reference evidence="2 3" key="1">
    <citation type="submission" date="2021-01" db="EMBL/GenBank/DDBJ databases">
        <title>Whole genome shotgun sequence of Planotetraspora mira NBRC 15435.</title>
        <authorList>
            <person name="Komaki H."/>
            <person name="Tamura T."/>
        </authorList>
    </citation>
    <scope>NUCLEOTIDE SEQUENCE [LARGE SCALE GENOMIC DNA]</scope>
    <source>
        <strain evidence="2 3">NBRC 15435</strain>
    </source>
</reference>
<organism evidence="2 3">
    <name type="scientific">Planotetraspora mira</name>
    <dbReference type="NCBI Taxonomy" id="58121"/>
    <lineage>
        <taxon>Bacteria</taxon>
        <taxon>Bacillati</taxon>
        <taxon>Actinomycetota</taxon>
        <taxon>Actinomycetes</taxon>
        <taxon>Streptosporangiales</taxon>
        <taxon>Streptosporangiaceae</taxon>
        <taxon>Planotetraspora</taxon>
    </lineage>
</organism>
<accession>A0A8J3TR22</accession>
<dbReference type="SUPFAM" id="SSF54427">
    <property type="entry name" value="NTF2-like"/>
    <property type="match status" value="1"/>
</dbReference>
<dbReference type="InterPro" id="IPR037401">
    <property type="entry name" value="SnoaL-like"/>
</dbReference>
<sequence>MRRLFAGRKPQEVVTLMPDARALKDKLLAAFNAHDLDRVLQCHSRDGVLVTPSGVAEGHDQIASFYEEVFKGSPTCA</sequence>